<evidence type="ECO:0000313" key="2">
    <source>
        <dbReference type="Proteomes" id="UP000007463"/>
    </source>
</evidence>
<evidence type="ECO:0008006" key="3">
    <source>
        <dbReference type="Google" id="ProtNLM"/>
    </source>
</evidence>
<organism evidence="1 2">
    <name type="scientific">Fluviicola taffensis (strain DSM 16823 / NCIMB 13979 / RW262)</name>
    <dbReference type="NCBI Taxonomy" id="755732"/>
    <lineage>
        <taxon>Bacteria</taxon>
        <taxon>Pseudomonadati</taxon>
        <taxon>Bacteroidota</taxon>
        <taxon>Flavobacteriia</taxon>
        <taxon>Flavobacteriales</taxon>
        <taxon>Crocinitomicaceae</taxon>
        <taxon>Fluviicola</taxon>
    </lineage>
</organism>
<sequence length="133" mass="14862" precursor="true">MRTFFITTILVSSLSFTACKKEKKTEEESEHEHTTALITITSPNENDTIQGDFVVTGSITGTDNLHGYQITVTNTLNDSIVYQNEVHDHLADFTINQAVAQPYTTFTPLKLEVVVALDHDGNKENKVVHFVVH</sequence>
<dbReference type="PROSITE" id="PS51257">
    <property type="entry name" value="PROKAR_LIPOPROTEIN"/>
    <property type="match status" value="1"/>
</dbReference>
<dbReference type="AlphaFoldDB" id="F2IAX5"/>
<evidence type="ECO:0000313" key="1">
    <source>
        <dbReference type="EMBL" id="AEA45299.1"/>
    </source>
</evidence>
<dbReference type="HOGENOM" id="CLU_1903603_0_0_10"/>
<proteinExistence type="predicted"/>
<dbReference type="EMBL" id="CP002542">
    <property type="protein sequence ID" value="AEA45299.1"/>
    <property type="molecule type" value="Genomic_DNA"/>
</dbReference>
<reference evidence="1 2" key="1">
    <citation type="journal article" date="2011" name="Stand. Genomic Sci.">
        <title>Complete genome sequence of the gliding freshwater bacterium Fluviicola taffensis type strain (RW262).</title>
        <authorList>
            <person name="Woyke T."/>
            <person name="Chertkov O."/>
            <person name="Lapidus A."/>
            <person name="Nolan M."/>
            <person name="Lucas S."/>
            <person name="Del Rio T.G."/>
            <person name="Tice H."/>
            <person name="Cheng J.F."/>
            <person name="Tapia R."/>
            <person name="Han C."/>
            <person name="Goodwin L."/>
            <person name="Pitluck S."/>
            <person name="Liolios K."/>
            <person name="Pagani I."/>
            <person name="Ivanova N."/>
            <person name="Huntemann M."/>
            <person name="Mavromatis K."/>
            <person name="Mikhailova N."/>
            <person name="Pati A."/>
            <person name="Chen A."/>
            <person name="Palaniappan K."/>
            <person name="Land M."/>
            <person name="Hauser L."/>
            <person name="Brambilla E.M."/>
            <person name="Rohde M."/>
            <person name="Mwirichia R."/>
            <person name="Sikorski J."/>
            <person name="Tindall B.J."/>
            <person name="Goker M."/>
            <person name="Bristow J."/>
            <person name="Eisen J.A."/>
            <person name="Markowitz V."/>
            <person name="Hugenholtz P."/>
            <person name="Klenk H.P."/>
            <person name="Kyrpides N.C."/>
        </authorList>
    </citation>
    <scope>NUCLEOTIDE SEQUENCE [LARGE SCALE GENOMIC DNA]</scope>
    <source>
        <strain evidence="2">DSM 16823 / RW262 / RW262</strain>
    </source>
</reference>
<protein>
    <recommendedName>
        <fullName evidence="3">DUF4625 domain-containing protein</fullName>
    </recommendedName>
</protein>
<gene>
    <name evidence="1" type="ordered locus">Fluta_3327</name>
</gene>
<reference evidence="2" key="2">
    <citation type="submission" date="2011-02" db="EMBL/GenBank/DDBJ databases">
        <title>The complete genome of Fluviicola taffensis DSM 16823.</title>
        <authorList>
            <consortium name="US DOE Joint Genome Institute (JGI-PGF)"/>
            <person name="Lucas S."/>
            <person name="Copeland A."/>
            <person name="Lapidus A."/>
            <person name="Bruce D."/>
            <person name="Goodwin L."/>
            <person name="Pitluck S."/>
            <person name="Kyrpides N."/>
            <person name="Mavromatis K."/>
            <person name="Ivanova N."/>
            <person name="Mikhailova N."/>
            <person name="Pagani I."/>
            <person name="Chertkov O."/>
            <person name="Detter J.C."/>
            <person name="Han C."/>
            <person name="Tapia R."/>
            <person name="Land M."/>
            <person name="Hauser L."/>
            <person name="Markowitz V."/>
            <person name="Cheng J.-F."/>
            <person name="Hugenholtz P."/>
            <person name="Woyke T."/>
            <person name="Wu D."/>
            <person name="Tindall B."/>
            <person name="Pomrenke H.G."/>
            <person name="Brambilla E."/>
            <person name="Klenk H.-P."/>
            <person name="Eisen J.A."/>
        </authorList>
    </citation>
    <scope>NUCLEOTIDE SEQUENCE [LARGE SCALE GENOMIC DNA]</scope>
    <source>
        <strain evidence="2">DSM 16823 / RW262 / RW262</strain>
    </source>
</reference>
<dbReference type="Proteomes" id="UP000007463">
    <property type="component" value="Chromosome"/>
</dbReference>
<dbReference type="RefSeq" id="WP_013688066.1">
    <property type="nucleotide sequence ID" value="NC_015321.1"/>
</dbReference>
<dbReference type="KEGG" id="fte:Fluta_3327"/>
<dbReference type="OrthoDB" id="9840134at2"/>
<keyword evidence="2" id="KW-1185">Reference proteome</keyword>
<name>F2IAX5_FLUTR</name>
<accession>F2IAX5</accession>
<dbReference type="STRING" id="755732.Fluta_3327"/>